<feature type="transmembrane region" description="Helical" evidence="7">
    <location>
        <begin position="471"/>
        <end position="492"/>
    </location>
</feature>
<dbReference type="InterPro" id="IPR004638">
    <property type="entry name" value="EmrB-like"/>
</dbReference>
<comment type="subcellular location">
    <subcellularLocation>
        <location evidence="1">Cell membrane</location>
        <topology evidence="1">Multi-pass membrane protein</topology>
    </subcellularLocation>
</comment>
<protein>
    <submittedName>
        <fullName evidence="9">Drug resistance transporter, EmrB/QacA subfamily</fullName>
    </submittedName>
</protein>
<feature type="transmembrane region" description="Helical" evidence="7">
    <location>
        <begin position="304"/>
        <end position="321"/>
    </location>
</feature>
<feature type="transmembrane region" description="Helical" evidence="7">
    <location>
        <begin position="45"/>
        <end position="63"/>
    </location>
</feature>
<gene>
    <name evidence="9" type="ORF">SAMN05443575_3604</name>
</gene>
<evidence type="ECO:0000313" key="9">
    <source>
        <dbReference type="EMBL" id="SHH27994.1"/>
    </source>
</evidence>
<keyword evidence="6 7" id="KW-0472">Membrane</keyword>
<dbReference type="PROSITE" id="PS50850">
    <property type="entry name" value="MFS"/>
    <property type="match status" value="1"/>
</dbReference>
<reference evidence="10" key="1">
    <citation type="submission" date="2016-11" db="EMBL/GenBank/DDBJ databases">
        <authorList>
            <person name="Varghese N."/>
            <person name="Submissions S."/>
        </authorList>
    </citation>
    <scope>NUCLEOTIDE SEQUENCE [LARGE SCALE GENOMIC DNA]</scope>
    <source>
        <strain evidence="10">DSM 45627</strain>
    </source>
</reference>
<evidence type="ECO:0000256" key="7">
    <source>
        <dbReference type="SAM" id="Phobius"/>
    </source>
</evidence>
<dbReference type="PRINTS" id="PR01036">
    <property type="entry name" value="TCRTETB"/>
</dbReference>
<sequence length="507" mass="51301">MRTSSRWVALVVLCVAELLVSIDNTIVNVALPSLARQLSASTSGLQWIVDAYTLVFTGLLLVGGHLGDRLGRRRALLVGLVGFGAVSVGAATTDSLAGLVSARAVMGAFAALIFPATLAIVTNIFTETRERVAAVGIWSAVAGVAVAVGPVSGGWLLEHFSWHSVFWVNVPLAAVAVLATVRWVPESRAPHAGGFDLGGVVLSVAGLTTLVWTVIEGPHHGWTSGASLAGFTAAAALLALFMVHERRVVAPVLDVTLFANRRFSAAAGAISVAFFGLFGFIFLVTQYFQAVKGYGTLAAGVRTLPFAIVIGALSPVALQVAQRIGTTVVVTGGLVLMSGGFALASTAQADSPFFGRIIASMVLMAAGLALVSGPATEAIMGALPLHQAGAGSAVNDTTRELGGTLGVAVLGSVLASLYASRVSDTAAALPSGVRDTVRSSVVGGLDAAAARRDAGLADAVRQAFLAGMHDASLVAAGATLVGAAIVAVALPARARPAQDAPPVPLAV</sequence>
<dbReference type="RefSeq" id="WP_073391783.1">
    <property type="nucleotide sequence ID" value="NZ_FQVU01000005.1"/>
</dbReference>
<evidence type="ECO:0000256" key="5">
    <source>
        <dbReference type="ARBA" id="ARBA00022989"/>
    </source>
</evidence>
<dbReference type="STRING" id="1206085.SAMN05443575_3604"/>
<feature type="transmembrane region" description="Helical" evidence="7">
    <location>
        <begin position="328"/>
        <end position="347"/>
    </location>
</feature>
<keyword evidence="5 7" id="KW-1133">Transmembrane helix</keyword>
<feature type="transmembrane region" description="Helical" evidence="7">
    <location>
        <begin position="221"/>
        <end position="243"/>
    </location>
</feature>
<dbReference type="AlphaFoldDB" id="A0A1M5RNW8"/>
<keyword evidence="3" id="KW-1003">Cell membrane</keyword>
<dbReference type="InterPro" id="IPR020846">
    <property type="entry name" value="MFS_dom"/>
</dbReference>
<feature type="transmembrane region" description="Helical" evidence="7">
    <location>
        <begin position="75"/>
        <end position="92"/>
    </location>
</feature>
<evidence type="ECO:0000313" key="10">
    <source>
        <dbReference type="Proteomes" id="UP000186132"/>
    </source>
</evidence>
<proteinExistence type="predicted"/>
<evidence type="ECO:0000256" key="2">
    <source>
        <dbReference type="ARBA" id="ARBA00022448"/>
    </source>
</evidence>
<evidence type="ECO:0000256" key="6">
    <source>
        <dbReference type="ARBA" id="ARBA00023136"/>
    </source>
</evidence>
<organism evidence="9 10">
    <name type="scientific">Jatrophihabitans endophyticus</name>
    <dbReference type="NCBI Taxonomy" id="1206085"/>
    <lineage>
        <taxon>Bacteria</taxon>
        <taxon>Bacillati</taxon>
        <taxon>Actinomycetota</taxon>
        <taxon>Actinomycetes</taxon>
        <taxon>Jatrophihabitantales</taxon>
        <taxon>Jatrophihabitantaceae</taxon>
        <taxon>Jatrophihabitans</taxon>
    </lineage>
</organism>
<keyword evidence="4 7" id="KW-0812">Transmembrane</keyword>
<dbReference type="InterPro" id="IPR011701">
    <property type="entry name" value="MFS"/>
</dbReference>
<evidence type="ECO:0000256" key="1">
    <source>
        <dbReference type="ARBA" id="ARBA00004651"/>
    </source>
</evidence>
<feature type="transmembrane region" description="Helical" evidence="7">
    <location>
        <begin position="353"/>
        <end position="371"/>
    </location>
</feature>
<name>A0A1M5RNW8_9ACTN</name>
<dbReference type="InterPro" id="IPR036259">
    <property type="entry name" value="MFS_trans_sf"/>
</dbReference>
<dbReference type="NCBIfam" id="TIGR00711">
    <property type="entry name" value="efflux_EmrB"/>
    <property type="match status" value="1"/>
</dbReference>
<evidence type="ECO:0000256" key="3">
    <source>
        <dbReference type="ARBA" id="ARBA00022475"/>
    </source>
</evidence>
<feature type="transmembrane region" description="Helical" evidence="7">
    <location>
        <begin position="263"/>
        <end position="284"/>
    </location>
</feature>
<keyword evidence="2" id="KW-0813">Transport</keyword>
<feature type="transmembrane region" description="Helical" evidence="7">
    <location>
        <begin position="197"/>
        <end position="215"/>
    </location>
</feature>
<keyword evidence="10" id="KW-1185">Reference proteome</keyword>
<feature type="transmembrane region" description="Helical" evidence="7">
    <location>
        <begin position="104"/>
        <end position="125"/>
    </location>
</feature>
<dbReference type="EMBL" id="FQVU01000005">
    <property type="protein sequence ID" value="SHH27994.1"/>
    <property type="molecule type" value="Genomic_DNA"/>
</dbReference>
<feature type="transmembrane region" description="Helical" evidence="7">
    <location>
        <begin position="164"/>
        <end position="185"/>
    </location>
</feature>
<dbReference type="SUPFAM" id="SSF103473">
    <property type="entry name" value="MFS general substrate transporter"/>
    <property type="match status" value="1"/>
</dbReference>
<dbReference type="Proteomes" id="UP000186132">
    <property type="component" value="Unassembled WGS sequence"/>
</dbReference>
<dbReference type="PANTHER" id="PTHR42718">
    <property type="entry name" value="MAJOR FACILITATOR SUPERFAMILY MULTIDRUG TRANSPORTER MFSC"/>
    <property type="match status" value="1"/>
</dbReference>
<dbReference type="Pfam" id="PF07690">
    <property type="entry name" value="MFS_1"/>
    <property type="match status" value="1"/>
</dbReference>
<evidence type="ECO:0000256" key="4">
    <source>
        <dbReference type="ARBA" id="ARBA00022692"/>
    </source>
</evidence>
<dbReference type="GO" id="GO:0005886">
    <property type="term" value="C:plasma membrane"/>
    <property type="evidence" value="ECO:0007669"/>
    <property type="project" value="UniProtKB-SubCell"/>
</dbReference>
<feature type="transmembrane region" description="Helical" evidence="7">
    <location>
        <begin position="132"/>
        <end position="152"/>
    </location>
</feature>
<dbReference type="PANTHER" id="PTHR42718:SF42">
    <property type="entry name" value="EXPORT PROTEIN"/>
    <property type="match status" value="1"/>
</dbReference>
<dbReference type="OrthoDB" id="9781469at2"/>
<dbReference type="CDD" id="cd17321">
    <property type="entry name" value="MFS_MMR_MDR_like"/>
    <property type="match status" value="1"/>
</dbReference>
<feature type="domain" description="Major facilitator superfamily (MFS) profile" evidence="8">
    <location>
        <begin position="9"/>
        <end position="494"/>
    </location>
</feature>
<accession>A0A1M5RNW8</accession>
<dbReference type="Gene3D" id="1.20.1250.20">
    <property type="entry name" value="MFS general substrate transporter like domains"/>
    <property type="match status" value="1"/>
</dbReference>
<evidence type="ECO:0000259" key="8">
    <source>
        <dbReference type="PROSITE" id="PS50850"/>
    </source>
</evidence>
<dbReference type="GO" id="GO:0022857">
    <property type="term" value="F:transmembrane transporter activity"/>
    <property type="evidence" value="ECO:0007669"/>
    <property type="project" value="InterPro"/>
</dbReference>